<protein>
    <submittedName>
        <fullName evidence="7">MATE family efflux transporter DinF</fullName>
    </submittedName>
</protein>
<dbReference type="InterPro" id="IPR002528">
    <property type="entry name" value="MATE_fam"/>
</dbReference>
<feature type="transmembrane region" description="Helical" evidence="6">
    <location>
        <begin position="95"/>
        <end position="115"/>
    </location>
</feature>
<evidence type="ECO:0000313" key="8">
    <source>
        <dbReference type="Proteomes" id="UP000305874"/>
    </source>
</evidence>
<feature type="transmembrane region" description="Helical" evidence="6">
    <location>
        <begin position="192"/>
        <end position="212"/>
    </location>
</feature>
<keyword evidence="5 6" id="KW-0472">Membrane</keyword>
<feature type="transmembrane region" description="Helical" evidence="6">
    <location>
        <begin position="389"/>
        <end position="406"/>
    </location>
</feature>
<feature type="transmembrane region" description="Helical" evidence="6">
    <location>
        <begin position="313"/>
        <end position="336"/>
    </location>
</feature>
<comment type="caution">
    <text evidence="7">The sequence shown here is derived from an EMBL/GenBank/DDBJ whole genome shotgun (WGS) entry which is preliminary data.</text>
</comment>
<dbReference type="NCBIfam" id="TIGR00797">
    <property type="entry name" value="matE"/>
    <property type="match status" value="1"/>
</dbReference>
<reference evidence="7 8" key="1">
    <citation type="submission" date="2017-12" db="EMBL/GenBank/DDBJ databases">
        <authorList>
            <person name="Paulsen S."/>
            <person name="Gram L.K."/>
        </authorList>
    </citation>
    <scope>NUCLEOTIDE SEQUENCE [LARGE SCALE GENOMIC DNA]</scope>
    <source>
        <strain evidence="7 8">S2897</strain>
    </source>
</reference>
<dbReference type="STRING" id="151081.TW72_01340"/>
<proteinExistence type="inferred from homology"/>
<comment type="subcellular location">
    <subcellularLocation>
        <location evidence="1">Membrane</location>
        <topology evidence="1">Multi-pass membrane protein</topology>
    </subcellularLocation>
</comment>
<feature type="transmembrane region" description="Helical" evidence="6">
    <location>
        <begin position="14"/>
        <end position="34"/>
    </location>
</feature>
<evidence type="ECO:0000256" key="3">
    <source>
        <dbReference type="ARBA" id="ARBA00022692"/>
    </source>
</evidence>
<dbReference type="GO" id="GO:0005886">
    <property type="term" value="C:plasma membrane"/>
    <property type="evidence" value="ECO:0007669"/>
    <property type="project" value="TreeGrafter"/>
</dbReference>
<organism evidence="7 8">
    <name type="scientific">Pseudoalteromonas ruthenica</name>
    <dbReference type="NCBI Taxonomy" id="151081"/>
    <lineage>
        <taxon>Bacteria</taxon>
        <taxon>Pseudomonadati</taxon>
        <taxon>Pseudomonadota</taxon>
        <taxon>Gammaproteobacteria</taxon>
        <taxon>Alteromonadales</taxon>
        <taxon>Pseudoalteromonadaceae</taxon>
        <taxon>Pseudoalteromonas</taxon>
    </lineage>
</organism>
<feature type="transmembrane region" description="Helical" evidence="6">
    <location>
        <begin position="244"/>
        <end position="263"/>
    </location>
</feature>
<gene>
    <name evidence="7" type="ORF">CWC05_14885</name>
</gene>
<dbReference type="GO" id="GO:0042910">
    <property type="term" value="F:xenobiotic transmembrane transporter activity"/>
    <property type="evidence" value="ECO:0007669"/>
    <property type="project" value="InterPro"/>
</dbReference>
<dbReference type="GO" id="GO:0015297">
    <property type="term" value="F:antiporter activity"/>
    <property type="evidence" value="ECO:0007669"/>
    <property type="project" value="InterPro"/>
</dbReference>
<dbReference type="InterPro" id="IPR044644">
    <property type="entry name" value="DinF-like"/>
</dbReference>
<comment type="similarity">
    <text evidence="2">Belongs to the multi antimicrobial extrusion (MATE) (TC 2.A.66.1) family.</text>
</comment>
<evidence type="ECO:0000313" key="7">
    <source>
        <dbReference type="EMBL" id="TMP86242.1"/>
    </source>
</evidence>
<dbReference type="CDD" id="cd13136">
    <property type="entry name" value="MATE_DinF_like"/>
    <property type="match status" value="1"/>
</dbReference>
<accession>A0A5S3Z1Y7</accession>
<evidence type="ECO:0000256" key="4">
    <source>
        <dbReference type="ARBA" id="ARBA00022989"/>
    </source>
</evidence>
<dbReference type="Pfam" id="PF01554">
    <property type="entry name" value="MatE"/>
    <property type="match status" value="2"/>
</dbReference>
<keyword evidence="4 6" id="KW-1133">Transmembrane helix</keyword>
<feature type="transmembrane region" description="Helical" evidence="6">
    <location>
        <begin position="165"/>
        <end position="186"/>
    </location>
</feature>
<feature type="transmembrane region" description="Helical" evidence="6">
    <location>
        <begin position="269"/>
        <end position="292"/>
    </location>
</feature>
<dbReference type="NCBIfam" id="NF007690">
    <property type="entry name" value="PRK10367.1"/>
    <property type="match status" value="1"/>
</dbReference>
<evidence type="ECO:0000256" key="5">
    <source>
        <dbReference type="ARBA" id="ARBA00023136"/>
    </source>
</evidence>
<dbReference type="PANTHER" id="PTHR42893">
    <property type="entry name" value="PROTEIN DETOXIFICATION 44, CHLOROPLASTIC-RELATED"/>
    <property type="match status" value="1"/>
</dbReference>
<evidence type="ECO:0000256" key="1">
    <source>
        <dbReference type="ARBA" id="ARBA00004141"/>
    </source>
</evidence>
<dbReference type="AlphaFoldDB" id="A0A5S3Z1Y7"/>
<feature type="transmembrane region" description="Helical" evidence="6">
    <location>
        <begin position="135"/>
        <end position="158"/>
    </location>
</feature>
<keyword evidence="3 6" id="KW-0812">Transmembrane</keyword>
<sequence>MGHFFKHNTHHKSLLMLAGPMILSNITVPLLGLVDTAVIGHLGSAHYLAGIALGATVISMLFWLAGFLRMSTTGLIATAYGEQNKRQLVASLQKSIMLALLVALLLIVCQHPLAWLMAQLSDASAQTIEQANHYFYIRIYSAPAALSNLVLLGWMLGVQYGRGPFLLVLLTNVVNIALDLYFVLGLEMGVKGAALASVMADYCALGFALWLVSRLFKRHQLQWHWYLSPKLLQLGALLRLNGDIFFRSLMLQLCFSFMTFYGARLGDVVLAANAVLMNFLLLISFAMDGIAYAAEAKVGQAKGAKDEQRVRMWVRISMQWGLVFALLYALIFLLGGAQIIRLLTDVPAVNAMAITYLPWLIAMPLIAMGCFLFDGVFVGLMRAKDMRNTMIFSAAVGFFGVFALTQGLGNHALWAAMTAFMGLRGITLALRYHRLAKSHQLLI</sequence>
<name>A0A5S3Z1Y7_9GAMM</name>
<feature type="transmembrane region" description="Helical" evidence="6">
    <location>
        <begin position="356"/>
        <end position="377"/>
    </location>
</feature>
<dbReference type="PANTHER" id="PTHR42893:SF46">
    <property type="entry name" value="PROTEIN DETOXIFICATION 44, CHLOROPLASTIC"/>
    <property type="match status" value="1"/>
</dbReference>
<feature type="transmembrane region" description="Helical" evidence="6">
    <location>
        <begin position="46"/>
        <end position="68"/>
    </location>
</feature>
<dbReference type="Proteomes" id="UP000305874">
    <property type="component" value="Unassembled WGS sequence"/>
</dbReference>
<evidence type="ECO:0000256" key="6">
    <source>
        <dbReference type="SAM" id="Phobius"/>
    </source>
</evidence>
<reference evidence="8" key="2">
    <citation type="submission" date="2019-06" db="EMBL/GenBank/DDBJ databases">
        <title>Co-occurence of chitin degradation, pigmentation and bioactivity in marine Pseudoalteromonas.</title>
        <authorList>
            <person name="Sonnenschein E.C."/>
            <person name="Bech P.K."/>
        </authorList>
    </citation>
    <scope>NUCLEOTIDE SEQUENCE [LARGE SCALE GENOMIC DNA]</scope>
    <source>
        <strain evidence="8">S2897</strain>
    </source>
</reference>
<dbReference type="EMBL" id="PNCG01000015">
    <property type="protein sequence ID" value="TMP86242.1"/>
    <property type="molecule type" value="Genomic_DNA"/>
</dbReference>
<evidence type="ECO:0000256" key="2">
    <source>
        <dbReference type="ARBA" id="ARBA00010199"/>
    </source>
</evidence>